<evidence type="ECO:0000256" key="2">
    <source>
        <dbReference type="RuleBase" id="RU000383"/>
    </source>
</evidence>
<evidence type="ECO:0000313" key="6">
    <source>
        <dbReference type="EMBL" id="OAO15114.1"/>
    </source>
</evidence>
<feature type="compositionally biased region" description="Low complexity" evidence="3">
    <location>
        <begin position="334"/>
        <end position="348"/>
    </location>
</feature>
<gene>
    <name evidence="6" type="ORF">AV274_3204</name>
</gene>
<feature type="region of interest" description="Disordered" evidence="3">
    <location>
        <begin position="213"/>
        <end position="232"/>
    </location>
</feature>
<dbReference type="STRING" id="478820.A0A196SGM9"/>
<dbReference type="Pfam" id="PF02984">
    <property type="entry name" value="Cyclin_C"/>
    <property type="match status" value="1"/>
</dbReference>
<dbReference type="InterPro" id="IPR006671">
    <property type="entry name" value="Cyclin_N"/>
</dbReference>
<dbReference type="AlphaFoldDB" id="A0A196SGM9"/>
<feature type="region of interest" description="Disordered" evidence="3">
    <location>
        <begin position="240"/>
        <end position="352"/>
    </location>
</feature>
<feature type="region of interest" description="Disordered" evidence="3">
    <location>
        <begin position="146"/>
        <end position="205"/>
    </location>
</feature>
<dbReference type="InterPro" id="IPR004367">
    <property type="entry name" value="Cyclin_C-dom"/>
</dbReference>
<comment type="similarity">
    <text evidence="2">Belongs to the cyclin family.</text>
</comment>
<dbReference type="InterPro" id="IPR039361">
    <property type="entry name" value="Cyclin"/>
</dbReference>
<reference evidence="6 7" key="1">
    <citation type="submission" date="2016-05" db="EMBL/GenBank/DDBJ databases">
        <title>Nuclear genome of Blastocystis sp. subtype 1 NandII.</title>
        <authorList>
            <person name="Gentekaki E."/>
            <person name="Curtis B."/>
            <person name="Stairs C."/>
            <person name="Eme L."/>
            <person name="Herman E."/>
            <person name="Klimes V."/>
            <person name="Arias M.C."/>
            <person name="Elias M."/>
            <person name="Hilliou F."/>
            <person name="Klute M."/>
            <person name="Malik S.-B."/>
            <person name="Pightling A."/>
            <person name="Rachubinski R."/>
            <person name="Salas D."/>
            <person name="Schlacht A."/>
            <person name="Suga H."/>
            <person name="Archibald J."/>
            <person name="Ball S.G."/>
            <person name="Clark G."/>
            <person name="Dacks J."/>
            <person name="Van Der Giezen M."/>
            <person name="Tsaousis A."/>
            <person name="Roger A."/>
        </authorList>
    </citation>
    <scope>NUCLEOTIDE SEQUENCE [LARGE SCALE GENOMIC DNA]</scope>
    <source>
        <strain evidence="7">ATCC 50177 / NandII</strain>
    </source>
</reference>
<feature type="compositionally biased region" description="Polar residues" evidence="3">
    <location>
        <begin position="150"/>
        <end position="160"/>
    </location>
</feature>
<dbReference type="SMART" id="SM01332">
    <property type="entry name" value="Cyclin_C"/>
    <property type="match status" value="1"/>
</dbReference>
<sequence>MAFVEDVLPDPAAQPVLPAQPDQTGQMTQKGQKGQTGQTGQMTQKGQTSQTTQTTQATQAASAGKKTPKTVARAVKNHSSLLDPANVYRRPAVAEEAPAEPAKTIHPPAGAISLEAALSLQEQSIEAEETEDSAVVATPVAPISSKIPALSSQDATRVTPTPQPSVEHPTQPSVEPEPVVEPPKPKAPAISPWTKKQLGSKPAVPASDYLTRIGSAVEPTAPRRAPVATTGYVNRIGIALEAQEAEPKKTWRVMPATKAVPLEELLKQSQTLTMEHERRSEEEKEKKSEEKKEKKTEGEKEKKTEEREKKSEGEKKKSEGEKKKKKEWKPVNLASPAVTRARPAAAAPKCKSIKEIQEEELEKKRAKAKEAEFNTSGGWNSLFASSSLPQLGAKGVAGAKGAEKKKKEAKEDLSFWDIAKKKAESAKKAEKKMEKKGSVRAITREELNEWSKKEMMRLSGSDDISLLDFCFDLDDSQVMMCLQDYLGSSNEVIAFGKEYIRRKQMLSSRCKAAGIDVLPLLRVMKKREVRTMSYHPEMDYTLFFDTVHTILSSMAERYKLPLQTKLAALSYFCRFVEKVPIDCRRVNAYALMCMVIAMRYEECTDSLPSLDEMLSSYPECGVRMEDVVTMEEDILLALNWQLECITVMHFLSIYCSDAMFPFLMSPCFPQTKTIPFDRAYFVSFCSFFCDHLSLHYKYRQYRPSLLAAVCFVTTRKALQVKPVWEECYSEWMQVSEAEVTDLVEMLWREYVEEYPEHYQTIRGATPMNPILA</sequence>
<evidence type="ECO:0000259" key="5">
    <source>
        <dbReference type="SMART" id="SM01332"/>
    </source>
</evidence>
<dbReference type="SUPFAM" id="SSF47954">
    <property type="entry name" value="Cyclin-like"/>
    <property type="match status" value="2"/>
</dbReference>
<name>A0A196SGM9_BLAHN</name>
<dbReference type="EMBL" id="LXWW01000174">
    <property type="protein sequence ID" value="OAO15114.1"/>
    <property type="molecule type" value="Genomic_DNA"/>
</dbReference>
<dbReference type="InterPro" id="IPR036915">
    <property type="entry name" value="Cyclin-like_sf"/>
</dbReference>
<evidence type="ECO:0000313" key="7">
    <source>
        <dbReference type="Proteomes" id="UP000078348"/>
    </source>
</evidence>
<dbReference type="Proteomes" id="UP000078348">
    <property type="component" value="Unassembled WGS sequence"/>
</dbReference>
<protein>
    <submittedName>
        <fullName evidence="6">Cyclin-J</fullName>
    </submittedName>
</protein>
<feature type="compositionally biased region" description="Low complexity" evidence="3">
    <location>
        <begin position="23"/>
        <end position="65"/>
    </location>
</feature>
<feature type="region of interest" description="Disordered" evidence="3">
    <location>
        <begin position="1"/>
        <end position="87"/>
    </location>
</feature>
<keyword evidence="1 2" id="KW-0195">Cyclin</keyword>
<evidence type="ECO:0000259" key="4">
    <source>
        <dbReference type="SMART" id="SM00385"/>
    </source>
</evidence>
<feature type="domain" description="Cyclin C-terminal" evidence="5">
    <location>
        <begin position="645"/>
        <end position="769"/>
    </location>
</feature>
<dbReference type="InterPro" id="IPR013763">
    <property type="entry name" value="Cyclin-like_dom"/>
</dbReference>
<evidence type="ECO:0000256" key="3">
    <source>
        <dbReference type="SAM" id="MobiDB-lite"/>
    </source>
</evidence>
<dbReference type="PANTHER" id="PTHR10177">
    <property type="entry name" value="CYCLINS"/>
    <property type="match status" value="1"/>
</dbReference>
<keyword evidence="7" id="KW-1185">Reference proteome</keyword>
<accession>A0A196SGM9</accession>
<dbReference type="OrthoDB" id="5590282at2759"/>
<feature type="compositionally biased region" description="Basic and acidic residues" evidence="3">
    <location>
        <begin position="274"/>
        <end position="322"/>
    </location>
</feature>
<dbReference type="SMART" id="SM00385">
    <property type="entry name" value="CYCLIN"/>
    <property type="match status" value="2"/>
</dbReference>
<proteinExistence type="inferred from homology"/>
<dbReference type="Pfam" id="PF00134">
    <property type="entry name" value="Cyclin_N"/>
    <property type="match status" value="1"/>
</dbReference>
<feature type="domain" description="Cyclin-like" evidence="4">
    <location>
        <begin position="649"/>
        <end position="748"/>
    </location>
</feature>
<dbReference type="Gene3D" id="1.10.472.10">
    <property type="entry name" value="Cyclin-like"/>
    <property type="match status" value="2"/>
</dbReference>
<feature type="domain" description="Cyclin-like" evidence="4">
    <location>
        <begin position="549"/>
        <end position="636"/>
    </location>
</feature>
<evidence type="ECO:0000256" key="1">
    <source>
        <dbReference type="ARBA" id="ARBA00023127"/>
    </source>
</evidence>
<organism evidence="6 7">
    <name type="scientific">Blastocystis sp. subtype 1 (strain ATCC 50177 / NandII)</name>
    <dbReference type="NCBI Taxonomy" id="478820"/>
    <lineage>
        <taxon>Eukaryota</taxon>
        <taxon>Sar</taxon>
        <taxon>Stramenopiles</taxon>
        <taxon>Bigyra</taxon>
        <taxon>Opalozoa</taxon>
        <taxon>Opalinata</taxon>
        <taxon>Blastocystidae</taxon>
        <taxon>Blastocystis</taxon>
    </lineage>
</organism>
<dbReference type="CDD" id="cd20529">
    <property type="entry name" value="CYCLIN_CCNJ-like_rpt2"/>
    <property type="match status" value="1"/>
</dbReference>
<comment type="caution">
    <text evidence="6">The sequence shown here is derived from an EMBL/GenBank/DDBJ whole genome shotgun (WGS) entry which is preliminary data.</text>
</comment>